<keyword evidence="2" id="KW-1185">Reference proteome</keyword>
<dbReference type="AlphaFoldDB" id="A0A0V1FC70"/>
<evidence type="ECO:0000313" key="1">
    <source>
        <dbReference type="EMBL" id="KRY83657.1"/>
    </source>
</evidence>
<gene>
    <name evidence="1" type="ORF">T4D_6990</name>
</gene>
<proteinExistence type="predicted"/>
<name>A0A0V1FC70_TRIPS</name>
<comment type="caution">
    <text evidence="1">The sequence shown here is derived from an EMBL/GenBank/DDBJ whole genome shotgun (WGS) entry which is preliminary data.</text>
</comment>
<evidence type="ECO:0000313" key="2">
    <source>
        <dbReference type="Proteomes" id="UP000054995"/>
    </source>
</evidence>
<dbReference type="Proteomes" id="UP000054995">
    <property type="component" value="Unassembled WGS sequence"/>
</dbReference>
<accession>A0A0V1FC70</accession>
<sequence>MYTLELYCEAVAAWRANTNNQPLRLHWTPMTDLALAVNRGDRLPSSCDAVGAYTRVLGRRL</sequence>
<reference evidence="1 2" key="1">
    <citation type="submission" date="2015-01" db="EMBL/GenBank/DDBJ databases">
        <title>Evolution of Trichinella species and genotypes.</title>
        <authorList>
            <person name="Korhonen P.K."/>
            <person name="Edoardo P."/>
            <person name="Giuseppe L.R."/>
            <person name="Gasser R.B."/>
        </authorList>
    </citation>
    <scope>NUCLEOTIDE SEQUENCE [LARGE SCALE GENOMIC DNA]</scope>
    <source>
        <strain evidence="1">ISS470</strain>
    </source>
</reference>
<dbReference type="EMBL" id="JYDT01000135">
    <property type="protein sequence ID" value="KRY83657.1"/>
    <property type="molecule type" value="Genomic_DNA"/>
</dbReference>
<organism evidence="1 2">
    <name type="scientific">Trichinella pseudospiralis</name>
    <name type="common">Parasitic roundworm</name>
    <dbReference type="NCBI Taxonomy" id="6337"/>
    <lineage>
        <taxon>Eukaryota</taxon>
        <taxon>Metazoa</taxon>
        <taxon>Ecdysozoa</taxon>
        <taxon>Nematoda</taxon>
        <taxon>Enoplea</taxon>
        <taxon>Dorylaimia</taxon>
        <taxon>Trichinellida</taxon>
        <taxon>Trichinellidae</taxon>
        <taxon>Trichinella</taxon>
    </lineage>
</organism>
<protein>
    <submittedName>
        <fullName evidence="1">Uncharacterized protein</fullName>
    </submittedName>
</protein>